<dbReference type="PROSITE" id="PS50801">
    <property type="entry name" value="STAS"/>
    <property type="match status" value="1"/>
</dbReference>
<dbReference type="InterPro" id="IPR036513">
    <property type="entry name" value="STAS_dom_sf"/>
</dbReference>
<gene>
    <name evidence="2" type="ORF">ACFQV2_31300</name>
</gene>
<dbReference type="InterPro" id="IPR002645">
    <property type="entry name" value="STAS_dom"/>
</dbReference>
<reference evidence="3" key="1">
    <citation type="journal article" date="2019" name="Int. J. Syst. Evol. Microbiol.">
        <title>The Global Catalogue of Microorganisms (GCM) 10K type strain sequencing project: providing services to taxonomists for standard genome sequencing and annotation.</title>
        <authorList>
            <consortium name="The Broad Institute Genomics Platform"/>
            <consortium name="The Broad Institute Genome Sequencing Center for Infectious Disease"/>
            <person name="Wu L."/>
            <person name="Ma J."/>
        </authorList>
    </citation>
    <scope>NUCLEOTIDE SEQUENCE [LARGE SCALE GENOMIC DNA]</scope>
    <source>
        <strain evidence="3">JCM 17695</strain>
    </source>
</reference>
<dbReference type="EMBL" id="JBHTEY010000004">
    <property type="protein sequence ID" value="MFC7617242.1"/>
    <property type="molecule type" value="Genomic_DNA"/>
</dbReference>
<evidence type="ECO:0000313" key="3">
    <source>
        <dbReference type="Proteomes" id="UP001596512"/>
    </source>
</evidence>
<organism evidence="2 3">
    <name type="scientific">Actinokineospora soli</name>
    <dbReference type="NCBI Taxonomy" id="1048753"/>
    <lineage>
        <taxon>Bacteria</taxon>
        <taxon>Bacillati</taxon>
        <taxon>Actinomycetota</taxon>
        <taxon>Actinomycetes</taxon>
        <taxon>Pseudonocardiales</taxon>
        <taxon>Pseudonocardiaceae</taxon>
        <taxon>Actinokineospora</taxon>
    </lineage>
</organism>
<dbReference type="SUPFAM" id="SSF52091">
    <property type="entry name" value="SpoIIaa-like"/>
    <property type="match status" value="1"/>
</dbReference>
<dbReference type="Proteomes" id="UP001596512">
    <property type="component" value="Unassembled WGS sequence"/>
</dbReference>
<proteinExistence type="predicted"/>
<feature type="domain" description="STAS" evidence="1">
    <location>
        <begin position="1"/>
        <end position="65"/>
    </location>
</feature>
<sequence length="66" mass="7009">MSAVRFCGSRALVALVNGQREAKESGYDLVVVAPEHGVVENVLILTGLISSTTVRISLDHAFLAAR</sequence>
<protein>
    <recommendedName>
        <fullName evidence="1">STAS domain-containing protein</fullName>
    </recommendedName>
</protein>
<comment type="caution">
    <text evidence="2">The sequence shown here is derived from an EMBL/GenBank/DDBJ whole genome shotgun (WGS) entry which is preliminary data.</text>
</comment>
<evidence type="ECO:0000259" key="1">
    <source>
        <dbReference type="PROSITE" id="PS50801"/>
    </source>
</evidence>
<accession>A0ABW2TTT9</accession>
<name>A0ABW2TTT9_9PSEU</name>
<keyword evidence="3" id="KW-1185">Reference proteome</keyword>
<dbReference type="Gene3D" id="3.30.750.24">
    <property type="entry name" value="STAS domain"/>
    <property type="match status" value="1"/>
</dbReference>
<evidence type="ECO:0000313" key="2">
    <source>
        <dbReference type="EMBL" id="MFC7617242.1"/>
    </source>
</evidence>